<dbReference type="GO" id="GO:0016757">
    <property type="term" value="F:glycosyltransferase activity"/>
    <property type="evidence" value="ECO:0007669"/>
    <property type="project" value="UniProtKB-KW"/>
</dbReference>
<protein>
    <submittedName>
        <fullName evidence="3">Phosphoribosyltransferase</fullName>
    </submittedName>
</protein>
<dbReference type="Proteomes" id="UP000229498">
    <property type="component" value="Unassembled WGS sequence"/>
</dbReference>
<sequence length="203" mass="22201">MSQKSSARQSHQNGPKALTGDRLRAPLDLVLVRKIGAPGQPELAMGAIAEGEPPAIVRNEDVIRALGIDRLRFDAMKMKALEEIAERRRRYIGQRPRAEIAGRIAIVIDDGVATGATTRAALRSVRAQRPRQLILAVPVAPASLLEVLRLEADRVVCLEAPHDLYAVGIHYRKFDQTSDSEVIEMLARDPATRVVAHPGKGET</sequence>
<proteinExistence type="predicted"/>
<reference evidence="3 4" key="1">
    <citation type="submission" date="2017-11" db="EMBL/GenBank/DDBJ databases">
        <title>Draft genome sequence of Rhizobiales bacterium SY3-13.</title>
        <authorList>
            <person name="Sun C."/>
        </authorList>
    </citation>
    <scope>NUCLEOTIDE SEQUENCE [LARGE SCALE GENOMIC DNA]</scope>
    <source>
        <strain evidence="3 4">SY3-13</strain>
    </source>
</reference>
<dbReference type="EMBL" id="PHIG01000029">
    <property type="protein sequence ID" value="PJK30336.1"/>
    <property type="molecule type" value="Genomic_DNA"/>
</dbReference>
<evidence type="ECO:0000259" key="2">
    <source>
        <dbReference type="Pfam" id="PF00156"/>
    </source>
</evidence>
<dbReference type="InterPro" id="IPR000836">
    <property type="entry name" value="PRTase_dom"/>
</dbReference>
<dbReference type="InterPro" id="IPR029057">
    <property type="entry name" value="PRTase-like"/>
</dbReference>
<dbReference type="Pfam" id="PF00156">
    <property type="entry name" value="Pribosyltran"/>
    <property type="match status" value="1"/>
</dbReference>
<keyword evidence="3" id="KW-0808">Transferase</keyword>
<evidence type="ECO:0000313" key="4">
    <source>
        <dbReference type="Proteomes" id="UP000229498"/>
    </source>
</evidence>
<evidence type="ECO:0000313" key="3">
    <source>
        <dbReference type="EMBL" id="PJK30336.1"/>
    </source>
</evidence>
<dbReference type="RefSeq" id="WP_109795532.1">
    <property type="nucleotide sequence ID" value="NZ_PHIG01000029.1"/>
</dbReference>
<feature type="compositionally biased region" description="Polar residues" evidence="1">
    <location>
        <begin position="1"/>
        <end position="13"/>
    </location>
</feature>
<keyword evidence="4" id="KW-1185">Reference proteome</keyword>
<feature type="region of interest" description="Disordered" evidence="1">
    <location>
        <begin position="1"/>
        <end position="20"/>
    </location>
</feature>
<evidence type="ECO:0000256" key="1">
    <source>
        <dbReference type="SAM" id="MobiDB-lite"/>
    </source>
</evidence>
<feature type="domain" description="Phosphoribosyltransferase" evidence="2">
    <location>
        <begin position="87"/>
        <end position="167"/>
    </location>
</feature>
<comment type="caution">
    <text evidence="3">The sequence shown here is derived from an EMBL/GenBank/DDBJ whole genome shotgun (WGS) entry which is preliminary data.</text>
</comment>
<dbReference type="AlphaFoldDB" id="A0A2M9G3T0"/>
<dbReference type="CDD" id="cd06223">
    <property type="entry name" value="PRTases_typeI"/>
    <property type="match status" value="1"/>
</dbReference>
<dbReference type="SUPFAM" id="SSF53271">
    <property type="entry name" value="PRTase-like"/>
    <property type="match status" value="1"/>
</dbReference>
<dbReference type="Gene3D" id="3.40.50.2020">
    <property type="match status" value="1"/>
</dbReference>
<gene>
    <name evidence="3" type="ORF">CVT23_08135</name>
</gene>
<organism evidence="3 4">
    <name type="scientific">Minwuia thermotolerans</name>
    <dbReference type="NCBI Taxonomy" id="2056226"/>
    <lineage>
        <taxon>Bacteria</taxon>
        <taxon>Pseudomonadati</taxon>
        <taxon>Pseudomonadota</taxon>
        <taxon>Alphaproteobacteria</taxon>
        <taxon>Minwuiales</taxon>
        <taxon>Minwuiaceae</taxon>
        <taxon>Minwuia</taxon>
    </lineage>
</organism>
<dbReference type="OrthoDB" id="9810066at2"/>
<name>A0A2M9G3T0_9PROT</name>
<keyword evidence="3" id="KW-0328">Glycosyltransferase</keyword>
<accession>A0A2M9G3T0</accession>